<dbReference type="Proteomes" id="UP000682266">
    <property type="component" value="Unassembled WGS sequence"/>
</dbReference>
<gene>
    <name evidence="1" type="ORF">KDW93_06060</name>
</gene>
<name>A0AA41E532_9BURK</name>
<evidence type="ECO:0000313" key="2">
    <source>
        <dbReference type="Proteomes" id="UP000682266"/>
    </source>
</evidence>
<reference evidence="1" key="1">
    <citation type="submission" date="2021-04" db="EMBL/GenBank/DDBJ databases">
        <title>A collection of bacterial strains from the Burkholderia cepacia Research Laboratory and Repository.</title>
        <authorList>
            <person name="Lipuma J."/>
            <person name="Spilker T."/>
        </authorList>
    </citation>
    <scope>NUCLEOTIDE SEQUENCE</scope>
    <source>
        <strain evidence="1">AU36012</strain>
    </source>
</reference>
<dbReference type="EMBL" id="JAGSVG010000004">
    <property type="protein sequence ID" value="MBR8128547.1"/>
    <property type="molecule type" value="Genomic_DNA"/>
</dbReference>
<protein>
    <submittedName>
        <fullName evidence="1">Uncharacterized protein</fullName>
    </submittedName>
</protein>
<proteinExistence type="predicted"/>
<sequence length="53" mass="5952">MKQQNGAPLRRRRAVFSWAARSHRRVQAHRAPRDIDIAIASLSTAGDAFILNP</sequence>
<evidence type="ECO:0000313" key="1">
    <source>
        <dbReference type="EMBL" id="MBR8128547.1"/>
    </source>
</evidence>
<dbReference type="RefSeq" id="WP_175762566.1">
    <property type="nucleotide sequence ID" value="NZ_CADERF010000008.1"/>
</dbReference>
<dbReference type="AlphaFoldDB" id="A0AA41E532"/>
<organism evidence="1 2">
    <name type="scientific">Burkholderia ambifaria</name>
    <dbReference type="NCBI Taxonomy" id="152480"/>
    <lineage>
        <taxon>Bacteria</taxon>
        <taxon>Pseudomonadati</taxon>
        <taxon>Pseudomonadota</taxon>
        <taxon>Betaproteobacteria</taxon>
        <taxon>Burkholderiales</taxon>
        <taxon>Burkholderiaceae</taxon>
        <taxon>Burkholderia</taxon>
        <taxon>Burkholderia cepacia complex</taxon>
    </lineage>
</organism>
<comment type="caution">
    <text evidence="1">The sequence shown here is derived from an EMBL/GenBank/DDBJ whole genome shotgun (WGS) entry which is preliminary data.</text>
</comment>
<accession>A0AA41E532</accession>